<proteinExistence type="predicted"/>
<gene>
    <name evidence="2" type="ORF">MGWOODY_Clf2221</name>
</gene>
<sequence length="282" mass="29878">MANAAQEVDGDQLPERRCGLHAGPECFEPQLFLHRVSLDLRVVRLGGAEGPAADVGRPVPEEGHQDQHDDPAHDADRKEGGLPRDPGDQNADDDSHYSGAKPVGCLQQSHSVAQVGPEPIRGGRYDGNIETGAGYAQKQTIRYPEVPDLGDHASQKSTDGEGGYADQDDFARSVTVGAVAAEGSQQSADYAGQGVGQSHRSRVPAHVLFQGNYEDPKGLPDGTAGHVHESRDSDDYPGVVEAASQAKDCFVFGSNHGQDSFCACGIPLSIDKLTLSILNLHL</sequence>
<protein>
    <submittedName>
        <fullName evidence="2">Uncharacterized protein</fullName>
    </submittedName>
</protein>
<feature type="compositionally biased region" description="Basic and acidic residues" evidence="1">
    <location>
        <begin position="59"/>
        <end position="87"/>
    </location>
</feature>
<organism evidence="2">
    <name type="scientific">hydrothermal vent metagenome</name>
    <dbReference type="NCBI Taxonomy" id="652676"/>
    <lineage>
        <taxon>unclassified sequences</taxon>
        <taxon>metagenomes</taxon>
        <taxon>ecological metagenomes</taxon>
    </lineage>
</organism>
<evidence type="ECO:0000313" key="2">
    <source>
        <dbReference type="EMBL" id="CUV02173.1"/>
    </source>
</evidence>
<feature type="region of interest" description="Disordered" evidence="1">
    <location>
        <begin position="49"/>
        <end position="103"/>
    </location>
</feature>
<evidence type="ECO:0000256" key="1">
    <source>
        <dbReference type="SAM" id="MobiDB-lite"/>
    </source>
</evidence>
<dbReference type="AlphaFoldDB" id="A0A170Q9W6"/>
<dbReference type="EMBL" id="FAXA01000198">
    <property type="protein sequence ID" value="CUV02173.1"/>
    <property type="molecule type" value="Genomic_DNA"/>
</dbReference>
<name>A0A170Q9W6_9ZZZZ</name>
<accession>A0A170Q9W6</accession>
<reference evidence="2" key="1">
    <citation type="submission" date="2015-10" db="EMBL/GenBank/DDBJ databases">
        <authorList>
            <person name="Gilbert D.G."/>
        </authorList>
    </citation>
    <scope>NUCLEOTIDE SEQUENCE</scope>
</reference>